<evidence type="ECO:0000313" key="3">
    <source>
        <dbReference type="EMBL" id="QDT41957.1"/>
    </source>
</evidence>
<evidence type="ECO:0000256" key="1">
    <source>
        <dbReference type="SAM" id="Phobius"/>
    </source>
</evidence>
<keyword evidence="1" id="KW-0812">Transmembrane</keyword>
<dbReference type="Pfam" id="PF07584">
    <property type="entry name" value="BatA"/>
    <property type="match status" value="1"/>
</dbReference>
<dbReference type="RefSeq" id="WP_145214366.1">
    <property type="nucleotide sequence ID" value="NZ_CP036269.1"/>
</dbReference>
<reference evidence="3 4" key="1">
    <citation type="submission" date="2019-02" db="EMBL/GenBank/DDBJ databases">
        <title>Deep-cultivation of Planctomycetes and their phenomic and genomic characterization uncovers novel biology.</title>
        <authorList>
            <person name="Wiegand S."/>
            <person name="Jogler M."/>
            <person name="Boedeker C."/>
            <person name="Pinto D."/>
            <person name="Vollmers J."/>
            <person name="Rivas-Marin E."/>
            <person name="Kohn T."/>
            <person name="Peeters S.H."/>
            <person name="Heuer A."/>
            <person name="Rast P."/>
            <person name="Oberbeckmann S."/>
            <person name="Bunk B."/>
            <person name="Jeske O."/>
            <person name="Meyerdierks A."/>
            <person name="Storesund J.E."/>
            <person name="Kallscheuer N."/>
            <person name="Luecker S."/>
            <person name="Lage O.M."/>
            <person name="Pohl T."/>
            <person name="Merkel B.J."/>
            <person name="Hornburger P."/>
            <person name="Mueller R.-W."/>
            <person name="Bruemmer F."/>
            <person name="Labrenz M."/>
            <person name="Spormann A.M."/>
            <person name="Op den Camp H."/>
            <person name="Overmann J."/>
            <person name="Amann R."/>
            <person name="Jetten M.S.M."/>
            <person name="Mascher T."/>
            <person name="Medema M.H."/>
            <person name="Devos D.P."/>
            <person name="Kaster A.-K."/>
            <person name="Ovreas L."/>
            <person name="Rohde M."/>
            <person name="Galperin M.Y."/>
            <person name="Jogler C."/>
        </authorList>
    </citation>
    <scope>NUCLEOTIDE SEQUENCE [LARGE SCALE GENOMIC DNA]</scope>
    <source>
        <strain evidence="3 4">Pan241w</strain>
    </source>
</reference>
<feature type="domain" description="Aerotolerance regulator N-terminal" evidence="2">
    <location>
        <begin position="1"/>
        <end position="76"/>
    </location>
</feature>
<sequence>MFLHPWILLLGALAIGLPLLIHKLTQPKPTRVPSSTIRFIQSAVQQRRKHHRLRDFIVLTLRTLAVALLTFALARPLIGLQRQEEPVDQTRVVRVVVMDLSQSMATRIRNVELFERGRPLASKKLGYQADLKADLILAGARSRAVFGTPSTNLPALQQELAAAAPRPEKLNVQLALNMASDLLLQESGENTDIRRELVFVSDFQRSNWANANFSVLPEDTEIQLLSVAGEETPPNLAILNVSTQGRAEVGQELQLVVDVGNYSSTPRQVQVDIALGDAVYQIKGLCSPRSRTRLSDKIIPREAGWLTGEAKLVGINDALPVDDRRPCAIEIRQPPAYVLITRQPANQRPSSSYYLERGLLPVEPRDTQNSSRLVRLDPDNFDTQVLAEADVIVLDHPGRLSLEAIRHLAALLRRGRGILYVAAEPIDATNLRLLSEAIGEGGQLPVDFFPPALTERRQDLLLTEPQHDRAPFSIFGDNLNAAIEPLRFSGGLSSRRKENALEDDILASLSDRSALLVVSSHDSGVLAVFNADLGSSNLHQSPIYVPLLAELVQNYILHRGQGNEERICGEAFDVDLPAETGSLQGLKISGPRLQTESLGSLSQEAYGLVWSAEGIDKPGVYRVQRQQGTEYALVVALSPDESDLRSLTSEVLQKRLAGERRIQFNTIDHTEATETDLIWTWLAIACMFCLIGEIVALKLFRT</sequence>
<feature type="transmembrane region" description="Helical" evidence="1">
    <location>
        <begin position="6"/>
        <end position="25"/>
    </location>
</feature>
<dbReference type="KEGG" id="gaz:Pan241w_20370"/>
<evidence type="ECO:0000313" key="4">
    <source>
        <dbReference type="Proteomes" id="UP000317171"/>
    </source>
</evidence>
<keyword evidence="4" id="KW-1185">Reference proteome</keyword>
<proteinExistence type="predicted"/>
<dbReference type="EMBL" id="CP036269">
    <property type="protein sequence ID" value="QDT41957.1"/>
    <property type="molecule type" value="Genomic_DNA"/>
</dbReference>
<evidence type="ECO:0000259" key="2">
    <source>
        <dbReference type="Pfam" id="PF07584"/>
    </source>
</evidence>
<dbReference type="PANTHER" id="PTHR37464:SF1">
    <property type="entry name" value="BLL2463 PROTEIN"/>
    <property type="match status" value="1"/>
</dbReference>
<dbReference type="Proteomes" id="UP000317171">
    <property type="component" value="Chromosome"/>
</dbReference>
<keyword evidence="1" id="KW-0472">Membrane</keyword>
<dbReference type="PANTHER" id="PTHR37464">
    <property type="entry name" value="BLL2463 PROTEIN"/>
    <property type="match status" value="1"/>
</dbReference>
<keyword evidence="1" id="KW-1133">Transmembrane helix</keyword>
<name>A0A517RDK0_9PLAN</name>
<accession>A0A517RDK0</accession>
<protein>
    <recommendedName>
        <fullName evidence="2">Aerotolerance regulator N-terminal domain-containing protein</fullName>
    </recommendedName>
</protein>
<dbReference type="InterPro" id="IPR011933">
    <property type="entry name" value="Double_TM_dom"/>
</dbReference>
<gene>
    <name evidence="3" type="ORF">Pan241w_20370</name>
</gene>
<organism evidence="3 4">
    <name type="scientific">Gimesia alba</name>
    <dbReference type="NCBI Taxonomy" id="2527973"/>
    <lineage>
        <taxon>Bacteria</taxon>
        <taxon>Pseudomonadati</taxon>
        <taxon>Planctomycetota</taxon>
        <taxon>Planctomycetia</taxon>
        <taxon>Planctomycetales</taxon>
        <taxon>Planctomycetaceae</taxon>
        <taxon>Gimesia</taxon>
    </lineage>
</organism>
<feature type="transmembrane region" description="Helical" evidence="1">
    <location>
        <begin position="56"/>
        <end position="74"/>
    </location>
</feature>
<feature type="transmembrane region" description="Helical" evidence="1">
    <location>
        <begin position="678"/>
        <end position="700"/>
    </location>
</feature>
<dbReference type="InterPro" id="IPR024163">
    <property type="entry name" value="Aerotolerance_reg_N"/>
</dbReference>
<dbReference type="OrthoDB" id="251753at2"/>
<dbReference type="NCBIfam" id="TIGR02226">
    <property type="entry name" value="two_anch"/>
    <property type="match status" value="1"/>
</dbReference>
<dbReference type="AlphaFoldDB" id="A0A517RDK0"/>